<dbReference type="AlphaFoldDB" id="A0A0C9XXD8"/>
<accession>A0A0C9XXD8</accession>
<organism evidence="1 2">
    <name type="scientific">Pisolithus microcarpus 441</name>
    <dbReference type="NCBI Taxonomy" id="765257"/>
    <lineage>
        <taxon>Eukaryota</taxon>
        <taxon>Fungi</taxon>
        <taxon>Dikarya</taxon>
        <taxon>Basidiomycota</taxon>
        <taxon>Agaricomycotina</taxon>
        <taxon>Agaricomycetes</taxon>
        <taxon>Agaricomycetidae</taxon>
        <taxon>Boletales</taxon>
        <taxon>Sclerodermatineae</taxon>
        <taxon>Pisolithaceae</taxon>
        <taxon>Pisolithus</taxon>
    </lineage>
</organism>
<proteinExistence type="predicted"/>
<protein>
    <submittedName>
        <fullName evidence="1">Unplaced genomic scaffold scaffold_152, whole genome shotgun sequence</fullName>
    </submittedName>
</protein>
<feature type="non-terminal residue" evidence="1">
    <location>
        <position position="1"/>
    </location>
</feature>
<reference evidence="2" key="2">
    <citation type="submission" date="2015-01" db="EMBL/GenBank/DDBJ databases">
        <title>Evolutionary Origins and Diversification of the Mycorrhizal Mutualists.</title>
        <authorList>
            <consortium name="DOE Joint Genome Institute"/>
            <consortium name="Mycorrhizal Genomics Consortium"/>
            <person name="Kohler A."/>
            <person name="Kuo A."/>
            <person name="Nagy L.G."/>
            <person name="Floudas D."/>
            <person name="Copeland A."/>
            <person name="Barry K.W."/>
            <person name="Cichocki N."/>
            <person name="Veneault-Fourrey C."/>
            <person name="LaButti K."/>
            <person name="Lindquist E.A."/>
            <person name="Lipzen A."/>
            <person name="Lundell T."/>
            <person name="Morin E."/>
            <person name="Murat C."/>
            <person name="Riley R."/>
            <person name="Ohm R."/>
            <person name="Sun H."/>
            <person name="Tunlid A."/>
            <person name="Henrissat B."/>
            <person name="Grigoriev I.V."/>
            <person name="Hibbett D.S."/>
            <person name="Martin F."/>
        </authorList>
    </citation>
    <scope>NUCLEOTIDE SEQUENCE [LARGE SCALE GENOMIC DNA]</scope>
    <source>
        <strain evidence="2">441</strain>
    </source>
</reference>
<dbReference type="EMBL" id="KN833836">
    <property type="protein sequence ID" value="KIK17165.1"/>
    <property type="molecule type" value="Genomic_DNA"/>
</dbReference>
<evidence type="ECO:0000313" key="2">
    <source>
        <dbReference type="Proteomes" id="UP000054018"/>
    </source>
</evidence>
<dbReference type="Proteomes" id="UP000054018">
    <property type="component" value="Unassembled WGS sequence"/>
</dbReference>
<reference evidence="1 2" key="1">
    <citation type="submission" date="2014-04" db="EMBL/GenBank/DDBJ databases">
        <authorList>
            <consortium name="DOE Joint Genome Institute"/>
            <person name="Kuo A."/>
            <person name="Kohler A."/>
            <person name="Costa M.D."/>
            <person name="Nagy L.G."/>
            <person name="Floudas D."/>
            <person name="Copeland A."/>
            <person name="Barry K.W."/>
            <person name="Cichocki N."/>
            <person name="Veneault-Fourrey C."/>
            <person name="LaButti K."/>
            <person name="Lindquist E.A."/>
            <person name="Lipzen A."/>
            <person name="Lundell T."/>
            <person name="Morin E."/>
            <person name="Murat C."/>
            <person name="Sun H."/>
            <person name="Tunlid A."/>
            <person name="Henrissat B."/>
            <person name="Grigoriev I.V."/>
            <person name="Hibbett D.S."/>
            <person name="Martin F."/>
            <person name="Nordberg H.P."/>
            <person name="Cantor M.N."/>
            <person name="Hua S.X."/>
        </authorList>
    </citation>
    <scope>NUCLEOTIDE SEQUENCE [LARGE SCALE GENOMIC DNA]</scope>
    <source>
        <strain evidence="1 2">441</strain>
    </source>
</reference>
<evidence type="ECO:0000313" key="1">
    <source>
        <dbReference type="EMBL" id="KIK17165.1"/>
    </source>
</evidence>
<keyword evidence="2" id="KW-1185">Reference proteome</keyword>
<sequence>SKSEIPKLQISGEALVAVRRKDKPYHPACSPRGIYYYRGSALKPYGHAIVGRTEQPNVHVHVHLLDPRS</sequence>
<dbReference type="HOGENOM" id="CLU_2782891_0_0_1"/>
<name>A0A0C9XXD8_9AGAM</name>
<gene>
    <name evidence="1" type="ORF">PISMIDRAFT_685536</name>
</gene>